<name>A0ABW6S3C9_9NOCA</name>
<evidence type="ECO:0000313" key="1">
    <source>
        <dbReference type="EMBL" id="MFF3570098.1"/>
    </source>
</evidence>
<protein>
    <submittedName>
        <fullName evidence="1">Uncharacterized protein</fullName>
    </submittedName>
</protein>
<proteinExistence type="predicted"/>
<dbReference type="RefSeq" id="WP_040819922.1">
    <property type="nucleotide sequence ID" value="NZ_JBIAQY010000006.1"/>
</dbReference>
<keyword evidence="2" id="KW-1185">Reference proteome</keyword>
<organism evidence="1 2">
    <name type="scientific">Nocardia jiangxiensis</name>
    <dbReference type="NCBI Taxonomy" id="282685"/>
    <lineage>
        <taxon>Bacteria</taxon>
        <taxon>Bacillati</taxon>
        <taxon>Actinomycetota</taxon>
        <taxon>Actinomycetes</taxon>
        <taxon>Mycobacteriales</taxon>
        <taxon>Nocardiaceae</taxon>
        <taxon>Nocardia</taxon>
    </lineage>
</organism>
<reference evidence="1 2" key="1">
    <citation type="submission" date="2024-10" db="EMBL/GenBank/DDBJ databases">
        <title>The Natural Products Discovery Center: Release of the First 8490 Sequenced Strains for Exploring Actinobacteria Biosynthetic Diversity.</title>
        <authorList>
            <person name="Kalkreuter E."/>
            <person name="Kautsar S.A."/>
            <person name="Yang D."/>
            <person name="Bader C.D."/>
            <person name="Teijaro C.N."/>
            <person name="Fluegel L."/>
            <person name="Davis C.M."/>
            <person name="Simpson J.R."/>
            <person name="Lauterbach L."/>
            <person name="Steele A.D."/>
            <person name="Gui C."/>
            <person name="Meng S."/>
            <person name="Li G."/>
            <person name="Viehrig K."/>
            <person name="Ye F."/>
            <person name="Su P."/>
            <person name="Kiefer A.F."/>
            <person name="Nichols A."/>
            <person name="Cepeda A.J."/>
            <person name="Yan W."/>
            <person name="Fan B."/>
            <person name="Jiang Y."/>
            <person name="Adhikari A."/>
            <person name="Zheng C.-J."/>
            <person name="Schuster L."/>
            <person name="Cowan T.M."/>
            <person name="Smanski M.J."/>
            <person name="Chevrette M.G."/>
            <person name="De Carvalho L.P.S."/>
            <person name="Shen B."/>
        </authorList>
    </citation>
    <scope>NUCLEOTIDE SEQUENCE [LARGE SCALE GENOMIC DNA]</scope>
    <source>
        <strain evidence="1 2">NPDC002593</strain>
    </source>
</reference>
<evidence type="ECO:0000313" key="2">
    <source>
        <dbReference type="Proteomes" id="UP001601992"/>
    </source>
</evidence>
<dbReference type="EMBL" id="JBIAQY010000006">
    <property type="protein sequence ID" value="MFF3570098.1"/>
    <property type="molecule type" value="Genomic_DNA"/>
</dbReference>
<accession>A0ABW6S3C9</accession>
<sequence length="73" mass="8740">MTSETWFPPGDDVHLRIWLGGTIFDYTVNAVAARNLIDDWSRMRWCTIEFMRHTTEERRLLERLPCERLFLGP</sequence>
<gene>
    <name evidence="1" type="ORF">ACFYXQ_20170</name>
</gene>
<comment type="caution">
    <text evidence="1">The sequence shown here is derived from an EMBL/GenBank/DDBJ whole genome shotgun (WGS) entry which is preliminary data.</text>
</comment>
<dbReference type="Proteomes" id="UP001601992">
    <property type="component" value="Unassembled WGS sequence"/>
</dbReference>